<name>A0A414AJN7_9FIRM</name>
<evidence type="ECO:0000313" key="1">
    <source>
        <dbReference type="EMBL" id="RHC49170.1"/>
    </source>
</evidence>
<sequence length="167" mass="19341">METIGGVPVYSLKSKETVDGAYGWERSQIIKEYLKKLHKEESFTIANQIISIEFQAMESTYKANYDGFCYVRFKEGNQTIMFVELDRLKAEYTVMYPPKKPKPVEAYDGSILRSMIKFEEDELDRMGPERIEKNPYNYTKHMMALEAYKMLYAAHEGGNVGIEQSGD</sequence>
<proteinExistence type="predicted"/>
<comment type="caution">
    <text evidence="1">The sequence shown here is derived from an EMBL/GenBank/DDBJ whole genome shotgun (WGS) entry which is preliminary data.</text>
</comment>
<dbReference type="Proteomes" id="UP000283975">
    <property type="component" value="Unassembled WGS sequence"/>
</dbReference>
<dbReference type="EMBL" id="QSHZ01000044">
    <property type="protein sequence ID" value="RHC49170.1"/>
    <property type="molecule type" value="Genomic_DNA"/>
</dbReference>
<gene>
    <name evidence="1" type="ORF">DW839_27995</name>
</gene>
<evidence type="ECO:0000313" key="2">
    <source>
        <dbReference type="Proteomes" id="UP000283975"/>
    </source>
</evidence>
<organism evidence="1 2">
    <name type="scientific">Enterocloster bolteae</name>
    <dbReference type="NCBI Taxonomy" id="208479"/>
    <lineage>
        <taxon>Bacteria</taxon>
        <taxon>Bacillati</taxon>
        <taxon>Bacillota</taxon>
        <taxon>Clostridia</taxon>
        <taxon>Lachnospirales</taxon>
        <taxon>Lachnospiraceae</taxon>
        <taxon>Enterocloster</taxon>
    </lineage>
</organism>
<protein>
    <submittedName>
        <fullName evidence="1">Uncharacterized protein</fullName>
    </submittedName>
</protein>
<accession>A0A414AJN7</accession>
<dbReference type="AlphaFoldDB" id="A0A414AJN7"/>
<reference evidence="1 2" key="1">
    <citation type="submission" date="2018-08" db="EMBL/GenBank/DDBJ databases">
        <title>A genome reference for cultivated species of the human gut microbiota.</title>
        <authorList>
            <person name="Zou Y."/>
            <person name="Xue W."/>
            <person name="Luo G."/>
        </authorList>
    </citation>
    <scope>NUCLEOTIDE SEQUENCE [LARGE SCALE GENOMIC DNA]</scope>
    <source>
        <strain evidence="1 2">AM35-14</strain>
    </source>
</reference>